<dbReference type="SUPFAM" id="SSF53448">
    <property type="entry name" value="Nucleotide-diphospho-sugar transferases"/>
    <property type="match status" value="1"/>
</dbReference>
<feature type="domain" description="MobA-like NTP transferase" evidence="8">
    <location>
        <begin position="24"/>
        <end position="203"/>
    </location>
</feature>
<dbReference type="CDD" id="cd02503">
    <property type="entry name" value="MobA"/>
    <property type="match status" value="1"/>
</dbReference>
<sequence>MSTAPEGPGTRGVPVNCDAVPYDAVILAGGRAERLGGLDKPGALVAGRPLIEHVASAVSGAGRLIVVGPARDLTREPAMADGEPPAGERGALRGETAALGAVVFTSEDPPGGGPVPALRAGLAEVRARWLALLAADLPFLVADHVAALFRAARAGETTTAAAGAVLVDDGGREQWLTGVWRTDALVDALDAYEGRSLHRLLGPLEPVRVHLPAAEDGRAPWFDCDTIDDLGAARERASGA</sequence>
<reference evidence="9 10" key="1">
    <citation type="submission" date="2021-01" db="EMBL/GenBank/DDBJ databases">
        <title>Whole genome shotgun sequence of Planotetraspora phitsanulokensis NBRC 104273.</title>
        <authorList>
            <person name="Komaki H."/>
            <person name="Tamura T."/>
        </authorList>
    </citation>
    <scope>NUCLEOTIDE SEQUENCE [LARGE SCALE GENOMIC DNA]</scope>
    <source>
        <strain evidence="9 10">NBRC 104273</strain>
    </source>
</reference>
<dbReference type="InterPro" id="IPR013482">
    <property type="entry name" value="Molybde_CF_guanTrfase"/>
</dbReference>
<evidence type="ECO:0000256" key="7">
    <source>
        <dbReference type="ARBA" id="ARBA00023150"/>
    </source>
</evidence>
<dbReference type="AlphaFoldDB" id="A0A8J3UBE5"/>
<evidence type="ECO:0000259" key="8">
    <source>
        <dbReference type="Pfam" id="PF12804"/>
    </source>
</evidence>
<keyword evidence="3" id="KW-0479">Metal-binding</keyword>
<evidence type="ECO:0000256" key="4">
    <source>
        <dbReference type="ARBA" id="ARBA00022741"/>
    </source>
</evidence>
<dbReference type="PANTHER" id="PTHR19136">
    <property type="entry name" value="MOLYBDENUM COFACTOR GUANYLYLTRANSFERASE"/>
    <property type="match status" value="1"/>
</dbReference>
<evidence type="ECO:0000256" key="1">
    <source>
        <dbReference type="ARBA" id="ARBA00022490"/>
    </source>
</evidence>
<organism evidence="9 10">
    <name type="scientific">Planotetraspora phitsanulokensis</name>
    <dbReference type="NCBI Taxonomy" id="575192"/>
    <lineage>
        <taxon>Bacteria</taxon>
        <taxon>Bacillati</taxon>
        <taxon>Actinomycetota</taxon>
        <taxon>Actinomycetes</taxon>
        <taxon>Streptosporangiales</taxon>
        <taxon>Streptosporangiaceae</taxon>
        <taxon>Planotetraspora</taxon>
    </lineage>
</organism>
<proteinExistence type="predicted"/>
<keyword evidence="2" id="KW-0808">Transferase</keyword>
<accession>A0A8J3UBE5</accession>
<evidence type="ECO:0000313" key="10">
    <source>
        <dbReference type="Proteomes" id="UP000622547"/>
    </source>
</evidence>
<dbReference type="Gene3D" id="3.90.550.10">
    <property type="entry name" value="Spore Coat Polysaccharide Biosynthesis Protein SpsA, Chain A"/>
    <property type="match status" value="1"/>
</dbReference>
<comment type="caution">
    <text evidence="9">The sequence shown here is derived from an EMBL/GenBank/DDBJ whole genome shotgun (WGS) entry which is preliminary data.</text>
</comment>
<protein>
    <recommendedName>
        <fullName evidence="8">MobA-like NTP transferase domain-containing protein</fullName>
    </recommendedName>
</protein>
<evidence type="ECO:0000256" key="2">
    <source>
        <dbReference type="ARBA" id="ARBA00022679"/>
    </source>
</evidence>
<evidence type="ECO:0000313" key="9">
    <source>
        <dbReference type="EMBL" id="GII42313.1"/>
    </source>
</evidence>
<dbReference type="RefSeq" id="WP_204077744.1">
    <property type="nucleotide sequence ID" value="NZ_BAABHI010000021.1"/>
</dbReference>
<keyword evidence="5" id="KW-0460">Magnesium</keyword>
<gene>
    <name evidence="9" type="ORF">Pph01_73160</name>
</gene>
<dbReference type="InterPro" id="IPR029044">
    <property type="entry name" value="Nucleotide-diphossugar_trans"/>
</dbReference>
<keyword evidence="4" id="KW-0547">Nucleotide-binding</keyword>
<keyword evidence="1" id="KW-0963">Cytoplasm</keyword>
<dbReference type="GO" id="GO:0005525">
    <property type="term" value="F:GTP binding"/>
    <property type="evidence" value="ECO:0007669"/>
    <property type="project" value="UniProtKB-KW"/>
</dbReference>
<dbReference type="PANTHER" id="PTHR19136:SF81">
    <property type="entry name" value="MOLYBDENUM COFACTOR GUANYLYLTRANSFERASE"/>
    <property type="match status" value="1"/>
</dbReference>
<dbReference type="Pfam" id="PF12804">
    <property type="entry name" value="NTP_transf_3"/>
    <property type="match status" value="1"/>
</dbReference>
<dbReference type="EMBL" id="BOOP01000042">
    <property type="protein sequence ID" value="GII42313.1"/>
    <property type="molecule type" value="Genomic_DNA"/>
</dbReference>
<keyword evidence="10" id="KW-1185">Reference proteome</keyword>
<evidence type="ECO:0000256" key="6">
    <source>
        <dbReference type="ARBA" id="ARBA00023134"/>
    </source>
</evidence>
<dbReference type="GO" id="GO:0046872">
    <property type="term" value="F:metal ion binding"/>
    <property type="evidence" value="ECO:0007669"/>
    <property type="project" value="UniProtKB-KW"/>
</dbReference>
<keyword evidence="6" id="KW-0342">GTP-binding</keyword>
<name>A0A8J3UBE5_9ACTN</name>
<dbReference type="InterPro" id="IPR025877">
    <property type="entry name" value="MobA-like_NTP_Trfase"/>
</dbReference>
<dbReference type="GO" id="GO:0016779">
    <property type="term" value="F:nucleotidyltransferase activity"/>
    <property type="evidence" value="ECO:0007669"/>
    <property type="project" value="UniProtKB-ARBA"/>
</dbReference>
<evidence type="ECO:0000256" key="5">
    <source>
        <dbReference type="ARBA" id="ARBA00022842"/>
    </source>
</evidence>
<dbReference type="Proteomes" id="UP000622547">
    <property type="component" value="Unassembled WGS sequence"/>
</dbReference>
<evidence type="ECO:0000256" key="3">
    <source>
        <dbReference type="ARBA" id="ARBA00022723"/>
    </source>
</evidence>
<dbReference type="GO" id="GO:0006777">
    <property type="term" value="P:Mo-molybdopterin cofactor biosynthetic process"/>
    <property type="evidence" value="ECO:0007669"/>
    <property type="project" value="UniProtKB-KW"/>
</dbReference>
<keyword evidence="7" id="KW-0501">Molybdenum cofactor biosynthesis</keyword>